<accession>A0A1X7KGZ3</accession>
<keyword evidence="2" id="KW-1185">Reference proteome</keyword>
<dbReference type="InterPro" id="IPR013783">
    <property type="entry name" value="Ig-like_fold"/>
</dbReference>
<proteinExistence type="predicted"/>
<name>A0A1X7KGZ3_9SPHI</name>
<dbReference type="AlphaFoldDB" id="A0A1X7KGZ3"/>
<gene>
    <name evidence="1" type="ORF">SAMN05660862_2817</name>
</gene>
<evidence type="ECO:0008006" key="3">
    <source>
        <dbReference type="Google" id="ProtNLM"/>
    </source>
</evidence>
<dbReference type="Proteomes" id="UP000192980">
    <property type="component" value="Unassembled WGS sequence"/>
</dbReference>
<evidence type="ECO:0000313" key="1">
    <source>
        <dbReference type="EMBL" id="SMG39814.1"/>
    </source>
</evidence>
<evidence type="ECO:0000313" key="2">
    <source>
        <dbReference type="Proteomes" id="UP000192980"/>
    </source>
</evidence>
<protein>
    <recommendedName>
        <fullName evidence="3">Binding domain-containing protein, N-terminal</fullName>
    </recommendedName>
</protein>
<sequence>METKPELVTLTIMKTLLLEKRKYGFLILCFLITFSSCKKENLPTKPIPGPFQVSSTITNEIEKGAGTFTLTIEGSTNGWWITLPDNVQWYSVERRYGSGTVTQKLSIKANDTGLQRTGWVKINSTSSEEVTINFKQKAL</sequence>
<reference evidence="1 2" key="1">
    <citation type="submission" date="2017-04" db="EMBL/GenBank/DDBJ databases">
        <authorList>
            <person name="Afonso C.L."/>
            <person name="Miller P.J."/>
            <person name="Scott M.A."/>
            <person name="Spackman E."/>
            <person name="Goraichik I."/>
            <person name="Dimitrov K.M."/>
            <person name="Suarez D.L."/>
            <person name="Swayne D.E."/>
        </authorList>
    </citation>
    <scope>NUCLEOTIDE SEQUENCE [LARGE SCALE GENOMIC DNA]</scope>
    <source>
        <strain evidence="1 2">DSM 22418</strain>
    </source>
</reference>
<organism evidence="1 2">
    <name type="scientific">Sphingobacterium psychroaquaticum</name>
    <dbReference type="NCBI Taxonomy" id="561061"/>
    <lineage>
        <taxon>Bacteria</taxon>
        <taxon>Pseudomonadati</taxon>
        <taxon>Bacteroidota</taxon>
        <taxon>Sphingobacteriia</taxon>
        <taxon>Sphingobacteriales</taxon>
        <taxon>Sphingobacteriaceae</taxon>
        <taxon>Sphingobacterium</taxon>
    </lineage>
</organism>
<dbReference type="Gene3D" id="2.60.40.10">
    <property type="entry name" value="Immunoglobulins"/>
    <property type="match status" value="1"/>
</dbReference>
<dbReference type="EMBL" id="FXAU01000005">
    <property type="protein sequence ID" value="SMG39814.1"/>
    <property type="molecule type" value="Genomic_DNA"/>
</dbReference>
<dbReference type="STRING" id="561061.SAMN05660862_2817"/>